<evidence type="ECO:0000256" key="5">
    <source>
        <dbReference type="ARBA" id="ARBA00048391"/>
    </source>
</evidence>
<evidence type="ECO:0000259" key="6">
    <source>
        <dbReference type="Pfam" id="PF05175"/>
    </source>
</evidence>
<dbReference type="GO" id="GO:0032259">
    <property type="term" value="P:methylation"/>
    <property type="evidence" value="ECO:0007669"/>
    <property type="project" value="UniProtKB-KW"/>
</dbReference>
<dbReference type="NCBIfam" id="TIGR00536">
    <property type="entry name" value="hemK_fam"/>
    <property type="match status" value="1"/>
</dbReference>
<keyword evidence="9" id="KW-1185">Reference proteome</keyword>
<evidence type="ECO:0000259" key="7">
    <source>
        <dbReference type="Pfam" id="PF17827"/>
    </source>
</evidence>
<keyword evidence="4" id="KW-0949">S-adenosyl-L-methionine</keyword>
<evidence type="ECO:0000256" key="1">
    <source>
        <dbReference type="ARBA" id="ARBA00012771"/>
    </source>
</evidence>
<dbReference type="Pfam" id="PF05175">
    <property type="entry name" value="MTS"/>
    <property type="match status" value="1"/>
</dbReference>
<dbReference type="GO" id="GO:0102559">
    <property type="term" value="F:peptide chain release factor N(5)-glutamine methyltransferase activity"/>
    <property type="evidence" value="ECO:0007669"/>
    <property type="project" value="UniProtKB-EC"/>
</dbReference>
<dbReference type="KEGG" id="saal:L336_0738"/>
<sequence length="293" mass="32700">MSAIVSSDSCYNQGVMTFVLDKHTTINHWLRDAAEQLADIGITSALLDAEIILSHTLRKSRTFLHAHAHNFLSLRELNIANARLDLRLDRTPIAYIIGHKEFYGRLFKVTPATLIPRPESETIIQLLGEYVTTNPAKLIDIGTGSGCLGITACLEYPHLEVTLSDNSHHALRIAEENARLLAANVTCIRSDLLHSVDSMNYRYVIANLPYVDHSWQCSPETDAEPPEALFADEGGLALIYELFDQLPRVTQVGSILILEADPRQHPQIIARAVSRNLDHLKTDGFCLAFRRAQ</sequence>
<dbReference type="InterPro" id="IPR007848">
    <property type="entry name" value="Small_mtfrase_dom"/>
</dbReference>
<evidence type="ECO:0000313" key="8">
    <source>
        <dbReference type="EMBL" id="AGL62440.1"/>
    </source>
</evidence>
<dbReference type="Proteomes" id="UP000013893">
    <property type="component" value="Chromosome"/>
</dbReference>
<dbReference type="Gene3D" id="1.10.8.10">
    <property type="entry name" value="DNA helicase RuvA subunit, C-terminal domain"/>
    <property type="match status" value="1"/>
</dbReference>
<dbReference type="STRING" id="1332188.L336_0738"/>
<dbReference type="HOGENOM" id="CLU_018398_3_0_0"/>
<dbReference type="Gene3D" id="3.40.50.150">
    <property type="entry name" value="Vaccinia Virus protein VP39"/>
    <property type="match status" value="1"/>
</dbReference>
<evidence type="ECO:0000256" key="3">
    <source>
        <dbReference type="ARBA" id="ARBA00022679"/>
    </source>
</evidence>
<dbReference type="InterPro" id="IPR029063">
    <property type="entry name" value="SAM-dependent_MTases_sf"/>
</dbReference>
<dbReference type="InterPro" id="IPR050320">
    <property type="entry name" value="N5-glutamine_MTase"/>
</dbReference>
<protein>
    <recommendedName>
        <fullName evidence="1">peptide chain release factor N(5)-glutamine methyltransferase</fullName>
        <ecNumber evidence="1">2.1.1.297</ecNumber>
    </recommendedName>
</protein>
<dbReference type="PANTHER" id="PTHR18895">
    <property type="entry name" value="HEMK METHYLTRANSFERASE"/>
    <property type="match status" value="1"/>
</dbReference>
<evidence type="ECO:0000256" key="4">
    <source>
        <dbReference type="ARBA" id="ARBA00022691"/>
    </source>
</evidence>
<keyword evidence="3" id="KW-0808">Transferase</keyword>
<dbReference type="Pfam" id="PF17827">
    <property type="entry name" value="PrmC_N"/>
    <property type="match status" value="1"/>
</dbReference>
<dbReference type="EC" id="2.1.1.297" evidence="1"/>
<proteinExistence type="predicted"/>
<dbReference type="AlphaFoldDB" id="R4PW03"/>
<evidence type="ECO:0000256" key="2">
    <source>
        <dbReference type="ARBA" id="ARBA00022603"/>
    </source>
</evidence>
<evidence type="ECO:0000313" key="9">
    <source>
        <dbReference type="Proteomes" id="UP000013893"/>
    </source>
</evidence>
<dbReference type="PANTHER" id="PTHR18895:SF74">
    <property type="entry name" value="MTRF1L RELEASE FACTOR GLUTAMINE METHYLTRANSFERASE"/>
    <property type="match status" value="1"/>
</dbReference>
<dbReference type="SUPFAM" id="SSF53335">
    <property type="entry name" value="S-adenosyl-L-methionine-dependent methyltransferases"/>
    <property type="match status" value="1"/>
</dbReference>
<name>R4PW03_9BACT</name>
<feature type="domain" description="Methyltransferase small" evidence="6">
    <location>
        <begin position="126"/>
        <end position="213"/>
    </location>
</feature>
<dbReference type="CDD" id="cd02440">
    <property type="entry name" value="AdoMet_MTases"/>
    <property type="match status" value="1"/>
</dbReference>
<accession>R4PW03</accession>
<organism evidence="8 9">
    <name type="scientific">Candidatus Saccharimonas aalborgensis</name>
    <dbReference type="NCBI Taxonomy" id="1332188"/>
    <lineage>
        <taxon>Bacteria</taxon>
        <taxon>Candidatus Saccharimonadota</taxon>
        <taxon>Candidatus Saccharimonadia</taxon>
        <taxon>Candidatus Saccharimonadales</taxon>
        <taxon>Candidatus Saccharimonadaceae</taxon>
        <taxon>Candidatus Saccharimonas</taxon>
    </lineage>
</organism>
<dbReference type="EMBL" id="CP005957">
    <property type="protein sequence ID" value="AGL62440.1"/>
    <property type="molecule type" value="Genomic_DNA"/>
</dbReference>
<dbReference type="OrthoDB" id="9800643at2"/>
<comment type="catalytic activity">
    <reaction evidence="5">
        <text>L-glutaminyl-[peptide chain release factor] + S-adenosyl-L-methionine = N(5)-methyl-L-glutaminyl-[peptide chain release factor] + S-adenosyl-L-homocysteine + H(+)</text>
        <dbReference type="Rhea" id="RHEA:42896"/>
        <dbReference type="Rhea" id="RHEA-COMP:10271"/>
        <dbReference type="Rhea" id="RHEA-COMP:10272"/>
        <dbReference type="ChEBI" id="CHEBI:15378"/>
        <dbReference type="ChEBI" id="CHEBI:30011"/>
        <dbReference type="ChEBI" id="CHEBI:57856"/>
        <dbReference type="ChEBI" id="CHEBI:59789"/>
        <dbReference type="ChEBI" id="CHEBI:61891"/>
        <dbReference type="EC" id="2.1.1.297"/>
    </reaction>
</comment>
<keyword evidence="2 8" id="KW-0489">Methyltransferase</keyword>
<dbReference type="PATRIC" id="fig|1332188.3.peg.726"/>
<reference evidence="8 9" key="1">
    <citation type="journal article" date="2013" name="Nat. Biotechnol.">
        <title>Genome sequences of rare, uncultured bacteria obtained by differential coverage binning of multiple metagenomes.</title>
        <authorList>
            <person name="Albertsen M."/>
            <person name="Hugenholtz P."/>
            <person name="Skarshewski A."/>
            <person name="Nielsen K.L."/>
            <person name="Tyson G.W."/>
            <person name="Nielsen P.H."/>
        </authorList>
    </citation>
    <scope>NUCLEOTIDE SEQUENCE [LARGE SCALE GENOMIC DNA]</scope>
    <source>
        <strain evidence="8">TM71</strain>
    </source>
</reference>
<gene>
    <name evidence="8" type="ORF">L336_0738</name>
</gene>
<dbReference type="InterPro" id="IPR040758">
    <property type="entry name" value="PrmC_N"/>
</dbReference>
<feature type="domain" description="Release factor glutamine methyltransferase N-terminal" evidence="7">
    <location>
        <begin position="29"/>
        <end position="98"/>
    </location>
</feature>
<dbReference type="InterPro" id="IPR004556">
    <property type="entry name" value="HemK-like"/>
</dbReference>